<dbReference type="GO" id="GO:0003727">
    <property type="term" value="F:single-stranded RNA binding"/>
    <property type="evidence" value="ECO:0007669"/>
    <property type="project" value="TreeGrafter"/>
</dbReference>
<evidence type="ECO:0000259" key="4">
    <source>
        <dbReference type="Pfam" id="PF05843"/>
    </source>
</evidence>
<dbReference type="GO" id="GO:0003729">
    <property type="term" value="F:mRNA binding"/>
    <property type="evidence" value="ECO:0007669"/>
    <property type="project" value="InterPro"/>
</dbReference>
<dbReference type="OrthoDB" id="541719at2759"/>
<dbReference type="Gene3D" id="1.25.40.10">
    <property type="entry name" value="Tetratricopeptide repeat domain"/>
    <property type="match status" value="3"/>
</dbReference>
<dbReference type="InterPro" id="IPR003107">
    <property type="entry name" value="HAT"/>
</dbReference>
<dbReference type="InterPro" id="IPR008847">
    <property type="entry name" value="Suf"/>
</dbReference>
<reference evidence="5 6" key="2">
    <citation type="journal article" date="2014" name="BMC Genomics">
        <title>An improved genome of the model marine alga Ostreococcus tauri unfolds by assessing Illumina de novo assemblies.</title>
        <authorList>
            <person name="Blanc-Mathieu R."/>
            <person name="Verhelst B."/>
            <person name="Derelle E."/>
            <person name="Rombauts S."/>
            <person name="Bouget F.Y."/>
            <person name="Carre I."/>
            <person name="Chateau A."/>
            <person name="Eyre-Walker A."/>
            <person name="Grimsley N."/>
            <person name="Moreau H."/>
            <person name="Piegu B."/>
            <person name="Rivals E."/>
            <person name="Schackwitz W."/>
            <person name="Van de Peer Y."/>
            <person name="Piganeau G."/>
        </authorList>
    </citation>
    <scope>NUCLEOTIDE SEQUENCE [LARGE SCALE GENOMIC DNA]</scope>
    <source>
        <strain evidence="6">OTTH 0595 / CCAP 157/2 / RCC745</strain>
    </source>
</reference>
<dbReference type="SMART" id="SM00386">
    <property type="entry name" value="HAT"/>
    <property type="match status" value="6"/>
</dbReference>
<dbReference type="InterPro" id="IPR044624">
    <property type="entry name" value="Mbb1-like"/>
</dbReference>
<dbReference type="Pfam" id="PF05843">
    <property type="entry name" value="Suf"/>
    <property type="match status" value="1"/>
</dbReference>
<sequence>MRDENDASRDGDGARTGARAAARASWMIRNGRAVDGGRAAARAFEGEEEDGGAARAAARGKFANGDVEGGREVMAAHRRAVGEGGVEVGTLCAWARAEASAGTRDGERRARALLREATSASNASGREMCDAWVAFGGHEMDHGRADKARRCYKSALSAVEGDDAMKSRASAATAAHSWARLEAQERNPKLARELFARAVELCDSHVANYTAWAAFELSRGQSDQARALLERGSAFCARAESSRGNSVESRRARSMASALYTSWGDLEGQRALRVEEGEDALDAALEKSRALFLRASVADKKNISAWLKWSELEKDVARGNSHRGGVVTSARRNTVSNRRQLEVLSEGLKANPGDMRLEHAFAMALKLNGDVESATKRLRRLSERFPKSAHVWHALGTVLQESGDFQAAIDAFERGSFASGKPNLPCITAAAAAEFHGGQHGRARQLFVQGESVPRHLSTRRERAAHLRLWALLEKRVGSEEMTRKLFLRATSEDRADAATWLQWGQWEKRVNSVDAARKVLKDGVRYGVNNGQYFVFQALATLEAESNNDTAARELFAQGCAAHPRSASLWLQWALFELSCEENERNAVGKSLSVIKKGVARAPPHIPLLELWLSLERRSGDEDSARAVEDRLNKLLSEQRYAPEGHEVKRNERD</sequence>
<dbReference type="AlphaFoldDB" id="A0A090M8S4"/>
<name>A0A090M8S4_OSTTA</name>
<dbReference type="GO" id="GO:0006417">
    <property type="term" value="P:regulation of translation"/>
    <property type="evidence" value="ECO:0007669"/>
    <property type="project" value="TreeGrafter"/>
</dbReference>
<protein>
    <submittedName>
        <fullName evidence="5">Tetratricopeptide repeat-containing domain</fullName>
    </submittedName>
</protein>
<dbReference type="Proteomes" id="UP000009170">
    <property type="component" value="Unassembled WGS sequence"/>
</dbReference>
<keyword evidence="2" id="KW-0677">Repeat</keyword>
<evidence type="ECO:0000256" key="1">
    <source>
        <dbReference type="ARBA" id="ARBA00004123"/>
    </source>
</evidence>
<dbReference type="EMBL" id="CAID01000008">
    <property type="protein sequence ID" value="CEG01524.1"/>
    <property type="molecule type" value="Genomic_DNA"/>
</dbReference>
<dbReference type="SUPFAM" id="SSF48452">
    <property type="entry name" value="TPR-like"/>
    <property type="match status" value="3"/>
</dbReference>
<dbReference type="GO" id="GO:0005634">
    <property type="term" value="C:nucleus"/>
    <property type="evidence" value="ECO:0007669"/>
    <property type="project" value="UniProtKB-SubCell"/>
</dbReference>
<dbReference type="KEGG" id="ota:OT_ostta08g02790"/>
<keyword evidence="3" id="KW-0539">Nucleus</keyword>
<dbReference type="InterPro" id="IPR011990">
    <property type="entry name" value="TPR-like_helical_dom_sf"/>
</dbReference>
<keyword evidence="6" id="KW-1185">Reference proteome</keyword>
<proteinExistence type="predicted"/>
<dbReference type="RefSeq" id="XP_022841009.1">
    <property type="nucleotide sequence ID" value="XM_022983606.1"/>
</dbReference>
<evidence type="ECO:0000256" key="3">
    <source>
        <dbReference type="ARBA" id="ARBA00023242"/>
    </source>
</evidence>
<comment type="subcellular location">
    <subcellularLocation>
        <location evidence="1">Nucleus</location>
    </subcellularLocation>
</comment>
<evidence type="ECO:0000313" key="6">
    <source>
        <dbReference type="Proteomes" id="UP000009170"/>
    </source>
</evidence>
<reference evidence="6" key="1">
    <citation type="journal article" date="2006" name="Proc. Natl. Acad. Sci. U.S.A.">
        <title>Genome analysis of the smallest free-living eukaryote Ostreococcus tauri unveils many unique features.</title>
        <authorList>
            <person name="Derelle E."/>
            <person name="Ferraz C."/>
            <person name="Rombauts S."/>
            <person name="Rouze P."/>
            <person name="Worden A.Z."/>
            <person name="Robbens S."/>
            <person name="Partensky F."/>
            <person name="Degroeve S."/>
            <person name="Echeynie S."/>
            <person name="Cooke R."/>
            <person name="Saeys Y."/>
            <person name="Wuyts J."/>
            <person name="Jabbari K."/>
            <person name="Bowler C."/>
            <person name="Panaud O."/>
            <person name="Piegu B."/>
            <person name="Ball S.G."/>
            <person name="Ral J.-P."/>
            <person name="Bouget F.-Y."/>
            <person name="Piganeau G."/>
            <person name="De Baets B."/>
            <person name="Picard A."/>
            <person name="Delseny M."/>
            <person name="Demaille J."/>
            <person name="Van de Peer Y."/>
            <person name="Moreau H."/>
        </authorList>
    </citation>
    <scope>NUCLEOTIDE SEQUENCE [LARGE SCALE GENOMIC DNA]</scope>
    <source>
        <strain evidence="6">OTTH 0595 / CCAP 157/2 / RCC745</strain>
    </source>
</reference>
<dbReference type="GeneID" id="9831422"/>
<gene>
    <name evidence="5" type="ORF">OT_ostta08g02790</name>
</gene>
<evidence type="ECO:0000256" key="2">
    <source>
        <dbReference type="ARBA" id="ARBA00022737"/>
    </source>
</evidence>
<dbReference type="PANTHER" id="PTHR44917">
    <property type="entry name" value="PROTEIN HIGH CHLOROPHYLL FLUORESCENT 107"/>
    <property type="match status" value="1"/>
</dbReference>
<dbReference type="STRING" id="70448.A0A090M8S4"/>
<organism evidence="5 6">
    <name type="scientific">Ostreococcus tauri</name>
    <name type="common">Marine green alga</name>
    <dbReference type="NCBI Taxonomy" id="70448"/>
    <lineage>
        <taxon>Eukaryota</taxon>
        <taxon>Viridiplantae</taxon>
        <taxon>Chlorophyta</taxon>
        <taxon>Mamiellophyceae</taxon>
        <taxon>Mamiellales</taxon>
        <taxon>Bathycoccaceae</taxon>
        <taxon>Ostreococcus</taxon>
    </lineage>
</organism>
<accession>A0A090M8S4</accession>
<feature type="domain" description="Suppressor of forked" evidence="4">
    <location>
        <begin position="338"/>
        <end position="640"/>
    </location>
</feature>
<evidence type="ECO:0000313" key="5">
    <source>
        <dbReference type="EMBL" id="CEG01524.1"/>
    </source>
</evidence>
<dbReference type="GO" id="GO:0006397">
    <property type="term" value="P:mRNA processing"/>
    <property type="evidence" value="ECO:0007669"/>
    <property type="project" value="InterPro"/>
</dbReference>
<dbReference type="InParanoid" id="A0A090M8S4"/>
<dbReference type="PANTHER" id="PTHR44917:SF1">
    <property type="entry name" value="PROTEIN HIGH CHLOROPHYLL FLUORESCENT 107"/>
    <property type="match status" value="1"/>
</dbReference>
<comment type="caution">
    <text evidence="5">The sequence shown here is derived from an EMBL/GenBank/DDBJ whole genome shotgun (WGS) entry which is preliminary data.</text>
</comment>